<accession>A0A7D5SEI4</accession>
<evidence type="ECO:0000256" key="2">
    <source>
        <dbReference type="ARBA" id="ARBA00013064"/>
    </source>
</evidence>
<protein>
    <recommendedName>
        <fullName evidence="2">protein-tyrosine-phosphatase</fullName>
        <ecNumber evidence="2">3.1.3.48</ecNumber>
    </recommendedName>
</protein>
<dbReference type="Proteomes" id="UP000509684">
    <property type="component" value="Chromosome"/>
</dbReference>
<feature type="active site" evidence="5">
    <location>
        <position position="17"/>
    </location>
</feature>
<keyword evidence="3 7" id="KW-0378">Hydrolase</keyword>
<dbReference type="STRING" id="1453999.AW06_000581"/>
<dbReference type="InterPro" id="IPR036196">
    <property type="entry name" value="Ptyr_pPase_sf"/>
</dbReference>
<keyword evidence="4" id="KW-0904">Protein phosphatase</keyword>
<feature type="domain" description="Phosphotyrosine protein phosphatase I" evidence="6">
    <location>
        <begin position="5"/>
        <end position="155"/>
    </location>
</feature>
<dbReference type="InterPro" id="IPR023485">
    <property type="entry name" value="Ptyr_pPase"/>
</dbReference>
<evidence type="ECO:0000256" key="5">
    <source>
        <dbReference type="PIRSR" id="PIRSR617867-1"/>
    </source>
</evidence>
<evidence type="ECO:0000256" key="4">
    <source>
        <dbReference type="ARBA" id="ARBA00022912"/>
    </source>
</evidence>
<evidence type="ECO:0000313" key="10">
    <source>
        <dbReference type="Proteomes" id="UP000509684"/>
    </source>
</evidence>
<name>A0A080MA30_9PROT</name>
<dbReference type="EMBL" id="JDST02000010">
    <property type="protein sequence ID" value="KFB78078.1"/>
    <property type="molecule type" value="Genomic_DNA"/>
</dbReference>
<gene>
    <name evidence="7" type="primary">yfkJ_1</name>
    <name evidence="7" type="ORF">AW06_000581</name>
    <name evidence="8" type="ORF">HWD57_11145</name>
</gene>
<feature type="active site" description="Nucleophile" evidence="5">
    <location>
        <position position="11"/>
    </location>
</feature>
<evidence type="ECO:0000259" key="6">
    <source>
        <dbReference type="SMART" id="SM00226"/>
    </source>
</evidence>
<dbReference type="PANTHER" id="PTHR11717:SF7">
    <property type="entry name" value="LOW MOLECULAR WEIGHT PHOSPHOTYROSINE PROTEIN PHOSPHATASE"/>
    <property type="match status" value="1"/>
</dbReference>
<dbReference type="SUPFAM" id="SSF52788">
    <property type="entry name" value="Phosphotyrosine protein phosphatases I"/>
    <property type="match status" value="1"/>
</dbReference>
<evidence type="ECO:0000313" key="9">
    <source>
        <dbReference type="Proteomes" id="UP000021315"/>
    </source>
</evidence>
<dbReference type="SMART" id="SM00226">
    <property type="entry name" value="LMWPc"/>
    <property type="match status" value="1"/>
</dbReference>
<dbReference type="EMBL" id="CP058708">
    <property type="protein sequence ID" value="QLH50278.1"/>
    <property type="molecule type" value="Genomic_DNA"/>
</dbReference>
<dbReference type="EC" id="3.1.3.48" evidence="2"/>
<dbReference type="PRINTS" id="PR00719">
    <property type="entry name" value="LMWPTPASE"/>
</dbReference>
<dbReference type="InterPro" id="IPR050438">
    <property type="entry name" value="LMW_PTPase"/>
</dbReference>
<dbReference type="Gene3D" id="3.40.50.2300">
    <property type="match status" value="1"/>
</dbReference>
<sequence length="163" mass="18245">MNVPYRILFVCMGNICRSPIAEAVTRTMAQRQGLAAMLQLDSAGTHGHYHAGEAPDARARRIAAKRGYDLSRLRARSVIDTDFDRFDRILGMDESNLFALQRQCPEEHRLKLGYFLDYAPALGINEIPDPYYGADSGFERVLDLCELAAAGLLADYMRRLSSS</sequence>
<evidence type="ECO:0000256" key="1">
    <source>
        <dbReference type="ARBA" id="ARBA00011063"/>
    </source>
</evidence>
<dbReference type="Proteomes" id="UP000021315">
    <property type="component" value="Unassembled WGS sequence"/>
</dbReference>
<dbReference type="PANTHER" id="PTHR11717">
    <property type="entry name" value="LOW MOLECULAR WEIGHT PROTEIN TYROSINE PHOSPHATASE"/>
    <property type="match status" value="1"/>
</dbReference>
<reference evidence="8 10" key="2">
    <citation type="journal article" date="2019" name="Microbiome">
        <title>Annotated bacterial chromosomes from frame-shift-corrected long-read metagenomic data.</title>
        <authorList>
            <person name="Arumugam K."/>
            <person name="Bagci C."/>
            <person name="Bessarab I."/>
            <person name="Beier S."/>
            <person name="Buchfink B."/>
            <person name="Gorska A."/>
            <person name="Qiu G."/>
            <person name="Huson D.H."/>
            <person name="Williams R.B.H."/>
        </authorList>
    </citation>
    <scope>NUCLEOTIDE SEQUENCE [LARGE SCALE GENOMIC DNA]</scope>
    <source>
        <strain evidence="8">SSA1</strain>
    </source>
</reference>
<evidence type="ECO:0000313" key="8">
    <source>
        <dbReference type="EMBL" id="QLH50278.1"/>
    </source>
</evidence>
<evidence type="ECO:0000313" key="7">
    <source>
        <dbReference type="EMBL" id="KFB78078.1"/>
    </source>
</evidence>
<feature type="active site" description="Proton donor" evidence="5">
    <location>
        <position position="129"/>
    </location>
</feature>
<reference evidence="7 9" key="1">
    <citation type="submission" date="2014-02" db="EMBL/GenBank/DDBJ databases">
        <title>Expanding our view of genomic diversity in Candidatus Accumulibacter clades.</title>
        <authorList>
            <person name="Skennerton C.T."/>
            <person name="Barr J.J."/>
            <person name="Slater F.R."/>
            <person name="Bond P.L."/>
            <person name="Tyson G.W."/>
        </authorList>
    </citation>
    <scope>NUCLEOTIDE SEQUENCE [LARGE SCALE GENOMIC DNA]</scope>
    <source>
        <strain evidence="9">SK-02</strain>
    </source>
</reference>
<dbReference type="GO" id="GO:0004725">
    <property type="term" value="F:protein tyrosine phosphatase activity"/>
    <property type="evidence" value="ECO:0007669"/>
    <property type="project" value="UniProtKB-EC"/>
</dbReference>
<reference evidence="8" key="3">
    <citation type="submission" date="2020-06" db="EMBL/GenBank/DDBJ databases">
        <authorList>
            <person name="Arumugam K."/>
            <person name="Besarab I."/>
            <person name="Haryono M."/>
            <person name="Bagci C."/>
            <person name="Beier S."/>
            <person name="Buchfink B."/>
            <person name="Gorska A."/>
            <person name="Qiu G."/>
            <person name="Huson D.H."/>
            <person name="Williams R.B."/>
        </authorList>
    </citation>
    <scope>NUCLEOTIDE SEQUENCE</scope>
    <source>
        <strain evidence="8">SSA1</strain>
    </source>
</reference>
<dbReference type="RefSeq" id="WP_034945198.1">
    <property type="nucleotide sequence ID" value="NZ_JDST02000010.1"/>
</dbReference>
<proteinExistence type="inferred from homology"/>
<organism evidence="7 9">
    <name type="scientific">Candidatus Accumulibacter cognatus</name>
    <dbReference type="NCBI Taxonomy" id="2954383"/>
    <lineage>
        <taxon>Bacteria</taxon>
        <taxon>Pseudomonadati</taxon>
        <taxon>Pseudomonadota</taxon>
        <taxon>Betaproteobacteria</taxon>
        <taxon>Candidatus Accumulibacter</taxon>
    </lineage>
</organism>
<dbReference type="AlphaFoldDB" id="A0A080MA30"/>
<dbReference type="KEGG" id="acog:HWD57_11145"/>
<dbReference type="Pfam" id="PF01451">
    <property type="entry name" value="LMWPc"/>
    <property type="match status" value="1"/>
</dbReference>
<evidence type="ECO:0000256" key="3">
    <source>
        <dbReference type="ARBA" id="ARBA00022801"/>
    </source>
</evidence>
<keyword evidence="9" id="KW-1185">Reference proteome</keyword>
<dbReference type="InterPro" id="IPR017867">
    <property type="entry name" value="Tyr_phospatase_low_mol_wt"/>
</dbReference>
<comment type="similarity">
    <text evidence="1">Belongs to the low molecular weight phosphotyrosine protein phosphatase family.</text>
</comment>
<accession>A0A080MA30</accession>
<dbReference type="CDD" id="cd16343">
    <property type="entry name" value="LMWPTP"/>
    <property type="match status" value="1"/>
</dbReference>